<protein>
    <submittedName>
        <fullName evidence="1">Uncharacterized protein</fullName>
    </submittedName>
</protein>
<accession>A0A8S0ZFI3</accession>
<name>A0A8S0ZFI3_ARCPL</name>
<dbReference type="Proteomes" id="UP000494106">
    <property type="component" value="Unassembled WGS sequence"/>
</dbReference>
<dbReference type="OrthoDB" id="7402119at2759"/>
<gene>
    <name evidence="1" type="ORF">APLA_LOCUS3980</name>
</gene>
<organism evidence="1 2">
    <name type="scientific">Arctia plantaginis</name>
    <name type="common">Wood tiger moth</name>
    <name type="synonym">Phalaena plantaginis</name>
    <dbReference type="NCBI Taxonomy" id="874455"/>
    <lineage>
        <taxon>Eukaryota</taxon>
        <taxon>Metazoa</taxon>
        <taxon>Ecdysozoa</taxon>
        <taxon>Arthropoda</taxon>
        <taxon>Hexapoda</taxon>
        <taxon>Insecta</taxon>
        <taxon>Pterygota</taxon>
        <taxon>Neoptera</taxon>
        <taxon>Endopterygota</taxon>
        <taxon>Lepidoptera</taxon>
        <taxon>Glossata</taxon>
        <taxon>Ditrysia</taxon>
        <taxon>Noctuoidea</taxon>
        <taxon>Erebidae</taxon>
        <taxon>Arctiinae</taxon>
        <taxon>Arctia</taxon>
    </lineage>
</organism>
<keyword evidence="2" id="KW-1185">Reference proteome</keyword>
<evidence type="ECO:0000313" key="2">
    <source>
        <dbReference type="Proteomes" id="UP000494106"/>
    </source>
</evidence>
<proteinExistence type="predicted"/>
<dbReference type="AlphaFoldDB" id="A0A8S0ZFI3"/>
<comment type="caution">
    <text evidence="1">The sequence shown here is derived from an EMBL/GenBank/DDBJ whole genome shotgun (WGS) entry which is preliminary data.</text>
</comment>
<reference evidence="1 2" key="1">
    <citation type="submission" date="2020-04" db="EMBL/GenBank/DDBJ databases">
        <authorList>
            <person name="Wallbank WR R."/>
            <person name="Pardo Diaz C."/>
            <person name="Kozak K."/>
            <person name="Martin S."/>
            <person name="Jiggins C."/>
            <person name="Moest M."/>
            <person name="Warren A I."/>
            <person name="Byers J.R.P. K."/>
            <person name="Montejo-Kovacevich G."/>
            <person name="Yen C E."/>
        </authorList>
    </citation>
    <scope>NUCLEOTIDE SEQUENCE [LARGE SCALE GENOMIC DNA]</scope>
</reference>
<evidence type="ECO:0000313" key="1">
    <source>
        <dbReference type="EMBL" id="CAB3229878.1"/>
    </source>
</evidence>
<dbReference type="EMBL" id="CADEBC010000426">
    <property type="protein sequence ID" value="CAB3229878.1"/>
    <property type="molecule type" value="Genomic_DNA"/>
</dbReference>
<sequence>MSPICFHAISQQKLDKNGSYNSEINHSGWIQPIHHRVADDVGQAVEILGATFPSCDQNGTKNTESNSRVTLISANLEEMQTQTAPKDQPLTKPTFTPGCLPKHHLSKPRPCARYIAIRNSCCSMCCYDDDRR</sequence>